<feature type="coiled-coil region" evidence="1">
    <location>
        <begin position="71"/>
        <end position="105"/>
    </location>
</feature>
<reference evidence="5 6" key="1">
    <citation type="submission" date="2019-03" db="EMBL/GenBank/DDBJ databases">
        <authorList>
            <person name="Gaulin E."/>
            <person name="Dumas B."/>
        </authorList>
    </citation>
    <scope>NUCLEOTIDE SEQUENCE [LARGE SCALE GENOMIC DNA]</scope>
    <source>
        <strain evidence="5">CBS 568.67</strain>
    </source>
</reference>
<feature type="transmembrane region" description="Helical" evidence="2">
    <location>
        <begin position="391"/>
        <end position="408"/>
    </location>
</feature>
<gene>
    <name evidence="5" type="primary">Aste57867_23986</name>
    <name evidence="4" type="ORF">As57867_023913</name>
    <name evidence="5" type="ORF">ASTE57867_23986</name>
</gene>
<evidence type="ECO:0000256" key="2">
    <source>
        <dbReference type="SAM" id="Phobius"/>
    </source>
</evidence>
<feature type="transmembrane region" description="Helical" evidence="2">
    <location>
        <begin position="321"/>
        <end position="341"/>
    </location>
</feature>
<proteinExistence type="predicted"/>
<name>A0A485LQB6_9STRA</name>
<keyword evidence="6" id="KW-1185">Reference proteome</keyword>
<sequence length="473" mass="51698">MVKMLFLHRLVAAAAITFLLGARADDLHLGAAGEVQGEANAAVPQAAVVAAVDASANQALADKANECLADLEKLKTSNKDLATNLKTAQEVAEAAETSMKTEAKENIKAQSALADFKKTHVDAIAAEVRLREKVEKELGIQRDAMLAIGKELEKNKVAVDGLKDELTKEIEKSLELKRAESVATAALMDKVVAYDLLVEKHAKLQEVYNDALDHLAHPMLSEYLAAQGKELGEMRPELQAALAKAKEVMALPQNVLEKIDRGKKAILQGHENLRNGVANYVGDKHAQSVSVGLIVFLMLPPIYLVYRFVQSVQRSLQAHHFVLVLNFLAMCYFGVIAGSSLVYGEDVFQNLQKHSPATYAILQFGTLGFFGAQLWWSSVFALVLVDTRLKYAQLAHVVASVGVIIHYYEHVWSRAMLDQEHQVHESLFFVYAMVYLTGLVPALFSSSKNTNSVHASVAASGSLFDATDGFKRS</sequence>
<dbReference type="AlphaFoldDB" id="A0A485LQB6"/>
<feature type="transmembrane region" description="Helical" evidence="2">
    <location>
        <begin position="428"/>
        <end position="444"/>
    </location>
</feature>
<evidence type="ECO:0000313" key="4">
    <source>
        <dbReference type="EMBL" id="KAF0684065.1"/>
    </source>
</evidence>
<keyword evidence="2" id="KW-1133">Transmembrane helix</keyword>
<dbReference type="Proteomes" id="UP000332933">
    <property type="component" value="Unassembled WGS sequence"/>
</dbReference>
<keyword evidence="1" id="KW-0175">Coiled coil</keyword>
<evidence type="ECO:0000256" key="1">
    <source>
        <dbReference type="SAM" id="Coils"/>
    </source>
</evidence>
<reference evidence="4" key="2">
    <citation type="submission" date="2019-06" db="EMBL/GenBank/DDBJ databases">
        <title>Genomics analysis of Aphanomyces spp. identifies a new class of oomycete effector associated with host adaptation.</title>
        <authorList>
            <person name="Gaulin E."/>
        </authorList>
    </citation>
    <scope>NUCLEOTIDE SEQUENCE</scope>
    <source>
        <strain evidence="4">CBS 578.67</strain>
    </source>
</reference>
<feature type="signal peptide" evidence="3">
    <location>
        <begin position="1"/>
        <end position="24"/>
    </location>
</feature>
<keyword evidence="2" id="KW-0812">Transmembrane</keyword>
<feature type="transmembrane region" description="Helical" evidence="2">
    <location>
        <begin position="361"/>
        <end position="384"/>
    </location>
</feature>
<protein>
    <submittedName>
        <fullName evidence="5">Aste57867_23986 protein</fullName>
    </submittedName>
</protein>
<evidence type="ECO:0000313" key="5">
    <source>
        <dbReference type="EMBL" id="VFU00629.1"/>
    </source>
</evidence>
<dbReference type="EMBL" id="VJMH01007328">
    <property type="protein sequence ID" value="KAF0684065.1"/>
    <property type="molecule type" value="Genomic_DNA"/>
</dbReference>
<keyword evidence="3" id="KW-0732">Signal</keyword>
<dbReference type="OrthoDB" id="69064at2759"/>
<keyword evidence="2" id="KW-0472">Membrane</keyword>
<dbReference type="EMBL" id="CAADRA010007354">
    <property type="protein sequence ID" value="VFU00629.1"/>
    <property type="molecule type" value="Genomic_DNA"/>
</dbReference>
<accession>A0A485LQB6</accession>
<feature type="transmembrane region" description="Helical" evidence="2">
    <location>
        <begin position="289"/>
        <end position="309"/>
    </location>
</feature>
<evidence type="ECO:0000256" key="3">
    <source>
        <dbReference type="SAM" id="SignalP"/>
    </source>
</evidence>
<feature type="chain" id="PRO_5036355662" evidence="3">
    <location>
        <begin position="25"/>
        <end position="473"/>
    </location>
</feature>
<evidence type="ECO:0000313" key="6">
    <source>
        <dbReference type="Proteomes" id="UP000332933"/>
    </source>
</evidence>
<organism evidence="5 6">
    <name type="scientific">Aphanomyces stellatus</name>
    <dbReference type="NCBI Taxonomy" id="120398"/>
    <lineage>
        <taxon>Eukaryota</taxon>
        <taxon>Sar</taxon>
        <taxon>Stramenopiles</taxon>
        <taxon>Oomycota</taxon>
        <taxon>Saprolegniomycetes</taxon>
        <taxon>Saprolegniales</taxon>
        <taxon>Verrucalvaceae</taxon>
        <taxon>Aphanomyces</taxon>
    </lineage>
</organism>